<keyword evidence="4 11" id="KW-0808">Transferase</keyword>
<evidence type="ECO:0000256" key="9">
    <source>
        <dbReference type="ARBA" id="ARBA00023136"/>
    </source>
</evidence>
<organism evidence="14 15">
    <name type="scientific">Candidatus Desulfovibrio intestinavium</name>
    <dbReference type="NCBI Taxonomy" id="2838534"/>
    <lineage>
        <taxon>Bacteria</taxon>
        <taxon>Pseudomonadati</taxon>
        <taxon>Thermodesulfobacteriota</taxon>
        <taxon>Desulfovibrionia</taxon>
        <taxon>Desulfovibrionales</taxon>
        <taxon>Desulfovibrionaceae</taxon>
        <taxon>Desulfovibrio</taxon>
    </lineage>
</organism>
<evidence type="ECO:0000256" key="6">
    <source>
        <dbReference type="ARBA" id="ARBA00022960"/>
    </source>
</evidence>
<evidence type="ECO:0000256" key="1">
    <source>
        <dbReference type="ARBA" id="ARBA00022475"/>
    </source>
</evidence>
<evidence type="ECO:0000256" key="4">
    <source>
        <dbReference type="ARBA" id="ARBA00022679"/>
    </source>
</evidence>
<feature type="domain" description="Glycosyl transferase family 51" evidence="13">
    <location>
        <begin position="102"/>
        <end position="252"/>
    </location>
</feature>
<evidence type="ECO:0000313" key="15">
    <source>
        <dbReference type="Proteomes" id="UP000823821"/>
    </source>
</evidence>
<dbReference type="GO" id="GO:0008360">
    <property type="term" value="P:regulation of cell shape"/>
    <property type="evidence" value="ECO:0007669"/>
    <property type="project" value="UniProtKB-KW"/>
</dbReference>
<dbReference type="EC" id="2.4.99.28" evidence="11"/>
<evidence type="ECO:0000256" key="7">
    <source>
        <dbReference type="ARBA" id="ARBA00022984"/>
    </source>
</evidence>
<evidence type="ECO:0000256" key="2">
    <source>
        <dbReference type="ARBA" id="ARBA00022519"/>
    </source>
</evidence>
<keyword evidence="9 11" id="KW-0472">Membrane</keyword>
<evidence type="ECO:0000256" key="11">
    <source>
        <dbReference type="HAMAP-Rule" id="MF_00766"/>
    </source>
</evidence>
<dbReference type="InterPro" id="IPR036950">
    <property type="entry name" value="PBP_transglycosylase"/>
</dbReference>
<dbReference type="Proteomes" id="UP000823821">
    <property type="component" value="Unassembled WGS sequence"/>
</dbReference>
<evidence type="ECO:0000256" key="12">
    <source>
        <dbReference type="SAM" id="MobiDB-lite"/>
    </source>
</evidence>
<keyword evidence="6 11" id="KW-0133">Cell shape</keyword>
<dbReference type="GO" id="GO:0071555">
    <property type="term" value="P:cell wall organization"/>
    <property type="evidence" value="ECO:0007669"/>
    <property type="project" value="UniProtKB-KW"/>
</dbReference>
<accession>A0A9D2KR59</accession>
<dbReference type="PANTHER" id="PTHR30400:SF0">
    <property type="entry name" value="BIOSYNTHETIC PEPTIDOGLYCAN TRANSGLYCOSYLASE"/>
    <property type="match status" value="1"/>
</dbReference>
<keyword evidence="8 11" id="KW-1133">Transmembrane helix</keyword>
<keyword evidence="7 11" id="KW-0573">Peptidoglycan synthesis</keyword>
<dbReference type="Gene3D" id="1.10.3810.10">
    <property type="entry name" value="Biosynthetic peptidoglycan transglycosylase-like"/>
    <property type="match status" value="1"/>
</dbReference>
<dbReference type="EMBL" id="DWZD01000040">
    <property type="protein sequence ID" value="HJA79244.1"/>
    <property type="molecule type" value="Genomic_DNA"/>
</dbReference>
<keyword evidence="1 11" id="KW-1003">Cell membrane</keyword>
<dbReference type="GO" id="GO:0009274">
    <property type="term" value="C:peptidoglycan-based cell wall"/>
    <property type="evidence" value="ECO:0007669"/>
    <property type="project" value="InterPro"/>
</dbReference>
<evidence type="ECO:0000256" key="5">
    <source>
        <dbReference type="ARBA" id="ARBA00022692"/>
    </source>
</evidence>
<keyword evidence="3 11" id="KW-0328">Glycosyltransferase</keyword>
<dbReference type="GO" id="GO:0008955">
    <property type="term" value="F:peptidoglycan glycosyltransferase activity"/>
    <property type="evidence" value="ECO:0007669"/>
    <property type="project" value="UniProtKB-UniRule"/>
</dbReference>
<comment type="pathway">
    <text evidence="11">Cell wall biogenesis; peptidoglycan biosynthesis.</text>
</comment>
<dbReference type="InterPro" id="IPR023346">
    <property type="entry name" value="Lysozyme-like_dom_sf"/>
</dbReference>
<evidence type="ECO:0000313" key="14">
    <source>
        <dbReference type="EMBL" id="HJA79244.1"/>
    </source>
</evidence>
<comment type="subcellular location">
    <subcellularLocation>
        <location evidence="11">Cell membrane</location>
        <topology evidence="11">Single-pass membrane protein</topology>
    </subcellularLocation>
</comment>
<name>A0A9D2KR59_9BACT</name>
<reference evidence="14" key="1">
    <citation type="journal article" date="2021" name="PeerJ">
        <title>Extensive microbial diversity within the chicken gut microbiome revealed by metagenomics and culture.</title>
        <authorList>
            <person name="Gilroy R."/>
            <person name="Ravi A."/>
            <person name="Getino M."/>
            <person name="Pursley I."/>
            <person name="Horton D.L."/>
            <person name="Alikhan N.F."/>
            <person name="Baker D."/>
            <person name="Gharbi K."/>
            <person name="Hall N."/>
            <person name="Watson M."/>
            <person name="Adriaenssens E.M."/>
            <person name="Foster-Nyarko E."/>
            <person name="Jarju S."/>
            <person name="Secka A."/>
            <person name="Antonio M."/>
            <person name="Oren A."/>
            <person name="Chaudhuri R.R."/>
            <person name="La Ragione R."/>
            <person name="Hildebrand F."/>
            <person name="Pallen M.J."/>
        </authorList>
    </citation>
    <scope>NUCLEOTIDE SEQUENCE</scope>
    <source>
        <strain evidence="14">5032</strain>
    </source>
</reference>
<gene>
    <name evidence="11 14" type="primary">mtgA</name>
    <name evidence="14" type="ORF">H9784_06735</name>
</gene>
<comment type="function">
    <text evidence="11">Peptidoglycan polymerase that catalyzes glycan chain elongation from lipid-linked precursors.</text>
</comment>
<dbReference type="NCBIfam" id="TIGR02070">
    <property type="entry name" value="mono_pep_trsgly"/>
    <property type="match status" value="1"/>
</dbReference>
<dbReference type="PANTHER" id="PTHR30400">
    <property type="entry name" value="MONOFUNCTIONAL BIOSYNTHETIC PEPTIDOGLYCAN TRANSGLYCOSYLASE"/>
    <property type="match status" value="1"/>
</dbReference>
<dbReference type="GO" id="GO:0016763">
    <property type="term" value="F:pentosyltransferase activity"/>
    <property type="evidence" value="ECO:0007669"/>
    <property type="project" value="InterPro"/>
</dbReference>
<proteinExistence type="inferred from homology"/>
<reference evidence="14" key="2">
    <citation type="submission" date="2021-04" db="EMBL/GenBank/DDBJ databases">
        <authorList>
            <person name="Gilroy R."/>
        </authorList>
    </citation>
    <scope>NUCLEOTIDE SEQUENCE</scope>
    <source>
        <strain evidence="14">5032</strain>
    </source>
</reference>
<comment type="caution">
    <text evidence="14">The sequence shown here is derived from an EMBL/GenBank/DDBJ whole genome shotgun (WGS) entry which is preliminary data.</text>
</comment>
<dbReference type="AlphaFoldDB" id="A0A9D2KR59"/>
<dbReference type="GO" id="GO:0005886">
    <property type="term" value="C:plasma membrane"/>
    <property type="evidence" value="ECO:0007669"/>
    <property type="project" value="UniProtKB-SubCell"/>
</dbReference>
<keyword evidence="2" id="KW-0997">Cell inner membrane</keyword>
<evidence type="ECO:0000256" key="8">
    <source>
        <dbReference type="ARBA" id="ARBA00022989"/>
    </source>
</evidence>
<dbReference type="InterPro" id="IPR001264">
    <property type="entry name" value="Glyco_trans_51"/>
</dbReference>
<evidence type="ECO:0000256" key="3">
    <source>
        <dbReference type="ARBA" id="ARBA00022676"/>
    </source>
</evidence>
<feature type="region of interest" description="Disordered" evidence="12">
    <location>
        <begin position="1"/>
        <end position="21"/>
    </location>
</feature>
<protein>
    <recommendedName>
        <fullName evidence="11">Biosynthetic peptidoglycan transglycosylase</fullName>
        <ecNumber evidence="11">2.4.99.28</ecNumber>
    </recommendedName>
    <alternativeName>
        <fullName evidence="11">Glycan polymerase</fullName>
    </alternativeName>
    <alternativeName>
        <fullName evidence="11">Peptidoglycan glycosyltransferase MtgA</fullName>
        <shortName evidence="11">PGT</shortName>
    </alternativeName>
</protein>
<evidence type="ECO:0000256" key="10">
    <source>
        <dbReference type="ARBA" id="ARBA00023316"/>
    </source>
</evidence>
<comment type="catalytic activity">
    <reaction evidence="11">
        <text>[GlcNAc-(1-&gt;4)-Mur2Ac(oyl-L-Ala-gamma-D-Glu-L-Lys-D-Ala-D-Ala)](n)-di-trans,octa-cis-undecaprenyl diphosphate + beta-D-GlcNAc-(1-&gt;4)-Mur2Ac(oyl-L-Ala-gamma-D-Glu-L-Lys-D-Ala-D-Ala)-di-trans,octa-cis-undecaprenyl diphosphate = [GlcNAc-(1-&gt;4)-Mur2Ac(oyl-L-Ala-gamma-D-Glu-L-Lys-D-Ala-D-Ala)](n+1)-di-trans,octa-cis-undecaprenyl diphosphate + di-trans,octa-cis-undecaprenyl diphosphate + H(+)</text>
        <dbReference type="Rhea" id="RHEA:23708"/>
        <dbReference type="Rhea" id="RHEA-COMP:9602"/>
        <dbReference type="Rhea" id="RHEA-COMP:9603"/>
        <dbReference type="ChEBI" id="CHEBI:15378"/>
        <dbReference type="ChEBI" id="CHEBI:58405"/>
        <dbReference type="ChEBI" id="CHEBI:60033"/>
        <dbReference type="ChEBI" id="CHEBI:78435"/>
        <dbReference type="EC" id="2.4.99.28"/>
    </reaction>
</comment>
<keyword evidence="5 11" id="KW-0812">Transmembrane</keyword>
<sequence length="266" mass="30525">MARPAPEIPSAGQGGRPPARRAAALPACGWGESLRRYAAHLRQHPVRSLVRWAIALILLDTLRYLALPPVAYLTSINPGETAMMELRREAFEDAHPGKEWKMRQRWQPLERISPWLRQAVVASEDDRFYEHHGFDFKLLWQAAERNWEKGRLAAGGSTISQQLAKNLWFSPERSLLRKLKEALMTMRLEWWLEKDRILEIYLNVVEWGQGIFGAEAAARHYFGKSAAALGKREAAQLAVMLPAPLKRSPRSPLVQRLSSRLMRRMY</sequence>
<dbReference type="HAMAP" id="MF_00766">
    <property type="entry name" value="PGT_MtgA"/>
    <property type="match status" value="1"/>
</dbReference>
<dbReference type="SUPFAM" id="SSF53955">
    <property type="entry name" value="Lysozyme-like"/>
    <property type="match status" value="1"/>
</dbReference>
<dbReference type="InterPro" id="IPR011812">
    <property type="entry name" value="Pep_trsgly"/>
</dbReference>
<dbReference type="GO" id="GO:0009252">
    <property type="term" value="P:peptidoglycan biosynthetic process"/>
    <property type="evidence" value="ECO:0007669"/>
    <property type="project" value="UniProtKB-UniRule"/>
</dbReference>
<comment type="similarity">
    <text evidence="11">Belongs to the glycosyltransferase 51 family.</text>
</comment>
<dbReference type="Pfam" id="PF00912">
    <property type="entry name" value="Transgly"/>
    <property type="match status" value="1"/>
</dbReference>
<keyword evidence="10 11" id="KW-0961">Cell wall biogenesis/degradation</keyword>
<evidence type="ECO:0000259" key="13">
    <source>
        <dbReference type="Pfam" id="PF00912"/>
    </source>
</evidence>